<dbReference type="PANTHER" id="PTHR31286:SF167">
    <property type="entry name" value="OS09G0268800 PROTEIN"/>
    <property type="match status" value="1"/>
</dbReference>
<evidence type="ECO:0000256" key="1">
    <source>
        <dbReference type="SAM" id="MobiDB-lite"/>
    </source>
</evidence>
<sequence>MARLLTSKPFSAASLKKTMQFVWAPAQEIFFRDIEENRFLVQANCLGDWKKVTEQGPWIFREQGLLVEKFDGSCSAAAVALHRIHAWVRVHDVPELYRKKLLITKLCASIGEVLMVDMNSSGYEGGDYVRIRVWLDTRKSLTRFVSLKPEGEAQVIMRVKYEKIPRFCYVCGLMGHGKEECGTGEHSPSKEAYGSWLLVDTPWNRAQLYGGTSNRPSRRGRQGPGVNGGRGAGSTSRGGSVPTQGGRGRGADVVVQDNRKRTSTDAKLTEVSPVKANENVASAKGPLLLQWKEPGVIICEKEEGARKQLEFEDGSGKNYPPREGTPPPPPSAREQKRPKKQTTPKNMTMTGSAASGLEGRQSQ</sequence>
<dbReference type="EMBL" id="JAUUTY010000001">
    <property type="protein sequence ID" value="KAK1695441.1"/>
    <property type="molecule type" value="Genomic_DNA"/>
</dbReference>
<keyword evidence="4" id="KW-1185">Reference proteome</keyword>
<feature type="region of interest" description="Disordered" evidence="1">
    <location>
        <begin position="208"/>
        <end position="270"/>
    </location>
</feature>
<name>A0AAD8TYA6_LOLMU</name>
<proteinExistence type="predicted"/>
<organism evidence="3 4">
    <name type="scientific">Lolium multiflorum</name>
    <name type="common">Italian ryegrass</name>
    <name type="synonym">Lolium perenne subsp. multiflorum</name>
    <dbReference type="NCBI Taxonomy" id="4521"/>
    <lineage>
        <taxon>Eukaryota</taxon>
        <taxon>Viridiplantae</taxon>
        <taxon>Streptophyta</taxon>
        <taxon>Embryophyta</taxon>
        <taxon>Tracheophyta</taxon>
        <taxon>Spermatophyta</taxon>
        <taxon>Magnoliopsida</taxon>
        <taxon>Liliopsida</taxon>
        <taxon>Poales</taxon>
        <taxon>Poaceae</taxon>
        <taxon>BOP clade</taxon>
        <taxon>Pooideae</taxon>
        <taxon>Poodae</taxon>
        <taxon>Poeae</taxon>
        <taxon>Poeae Chloroplast Group 2 (Poeae type)</taxon>
        <taxon>Loliodinae</taxon>
        <taxon>Loliinae</taxon>
        <taxon>Lolium</taxon>
    </lineage>
</organism>
<dbReference type="Proteomes" id="UP001231189">
    <property type="component" value="Unassembled WGS sequence"/>
</dbReference>
<dbReference type="PANTHER" id="PTHR31286">
    <property type="entry name" value="GLYCINE-RICH CELL WALL STRUCTURAL PROTEIN 1.8-LIKE"/>
    <property type="match status" value="1"/>
</dbReference>
<evidence type="ECO:0000259" key="2">
    <source>
        <dbReference type="Pfam" id="PF14392"/>
    </source>
</evidence>
<dbReference type="InterPro" id="IPR040256">
    <property type="entry name" value="At4g02000-like"/>
</dbReference>
<accession>A0AAD8TYA6</accession>
<evidence type="ECO:0000313" key="3">
    <source>
        <dbReference type="EMBL" id="KAK1695441.1"/>
    </source>
</evidence>
<feature type="compositionally biased region" description="Polar residues" evidence="1">
    <location>
        <begin position="343"/>
        <end position="353"/>
    </location>
</feature>
<dbReference type="InterPro" id="IPR025836">
    <property type="entry name" value="Zn_knuckle_CX2CX4HX4C"/>
</dbReference>
<feature type="compositionally biased region" description="Gly residues" evidence="1">
    <location>
        <begin position="222"/>
        <end position="232"/>
    </location>
</feature>
<dbReference type="AlphaFoldDB" id="A0AAD8TYA6"/>
<comment type="caution">
    <text evidence="3">The sequence shown here is derived from an EMBL/GenBank/DDBJ whole genome shotgun (WGS) entry which is preliminary data.</text>
</comment>
<gene>
    <name evidence="3" type="ORF">QYE76_012138</name>
</gene>
<dbReference type="Pfam" id="PF14392">
    <property type="entry name" value="zf-CCHC_4"/>
    <property type="match status" value="1"/>
</dbReference>
<protein>
    <recommendedName>
        <fullName evidence="2">Zinc knuckle CX2CX4HX4C domain-containing protein</fullName>
    </recommendedName>
</protein>
<feature type="region of interest" description="Disordered" evidence="1">
    <location>
        <begin position="309"/>
        <end position="363"/>
    </location>
</feature>
<feature type="domain" description="Zinc knuckle CX2CX4HX4C" evidence="2">
    <location>
        <begin position="135"/>
        <end position="181"/>
    </location>
</feature>
<feature type="compositionally biased region" description="Basic and acidic residues" evidence="1">
    <location>
        <begin position="257"/>
        <end position="268"/>
    </location>
</feature>
<evidence type="ECO:0000313" key="4">
    <source>
        <dbReference type="Proteomes" id="UP001231189"/>
    </source>
</evidence>
<reference evidence="3" key="1">
    <citation type="submission" date="2023-07" db="EMBL/GenBank/DDBJ databases">
        <title>A chromosome-level genome assembly of Lolium multiflorum.</title>
        <authorList>
            <person name="Chen Y."/>
            <person name="Copetti D."/>
            <person name="Kolliker R."/>
            <person name="Studer B."/>
        </authorList>
    </citation>
    <scope>NUCLEOTIDE SEQUENCE</scope>
    <source>
        <strain evidence="3">02402/16</strain>
        <tissue evidence="3">Leaf</tissue>
    </source>
</reference>